<reference evidence="1 2" key="1">
    <citation type="journal article" date="2012" name="Stand. Genomic Sci.">
        <title>Complete genome sequencing and analysis of Saprospira grandis str. Lewin, a predatory marine bacterium.</title>
        <authorList>
            <person name="Saw J.H."/>
            <person name="Yuryev A."/>
            <person name="Kanbe M."/>
            <person name="Hou S."/>
            <person name="Young A.G."/>
            <person name="Aizawa S."/>
            <person name="Alam M."/>
        </authorList>
    </citation>
    <scope>NUCLEOTIDE SEQUENCE [LARGE SCALE GENOMIC DNA]</scope>
    <source>
        <strain evidence="1 2">Lewin</strain>
    </source>
</reference>
<keyword evidence="2" id="KW-1185">Reference proteome</keyword>
<dbReference type="STRING" id="984262.SGRA_3360"/>
<dbReference type="EMBL" id="CP002831">
    <property type="protein sequence ID" value="AFC26087.1"/>
    <property type="molecule type" value="Genomic_DNA"/>
</dbReference>
<dbReference type="KEGG" id="sgn:SGRA_3360"/>
<dbReference type="AlphaFoldDB" id="H6L151"/>
<evidence type="ECO:0000313" key="2">
    <source>
        <dbReference type="Proteomes" id="UP000007519"/>
    </source>
</evidence>
<evidence type="ECO:0000313" key="1">
    <source>
        <dbReference type="EMBL" id="AFC26087.1"/>
    </source>
</evidence>
<dbReference type="Proteomes" id="UP000007519">
    <property type="component" value="Chromosome"/>
</dbReference>
<protein>
    <submittedName>
        <fullName evidence="1">Uncharacterized protein</fullName>
    </submittedName>
</protein>
<dbReference type="HOGENOM" id="CLU_199826_1_0_10"/>
<organism evidence="1 2">
    <name type="scientific">Saprospira grandis (strain Lewin)</name>
    <dbReference type="NCBI Taxonomy" id="984262"/>
    <lineage>
        <taxon>Bacteria</taxon>
        <taxon>Pseudomonadati</taxon>
        <taxon>Bacteroidota</taxon>
        <taxon>Saprospiria</taxon>
        <taxon>Saprospirales</taxon>
        <taxon>Saprospiraceae</taxon>
        <taxon>Saprospira</taxon>
    </lineage>
</organism>
<sequence length="66" mass="7430">MLLFFWGCPSQRLGRAVSQLAVRSALRRQRRLGLALCATAFHPSARFNRAALAMVCYEFSARPAIF</sequence>
<accession>H6L151</accession>
<gene>
    <name evidence="1" type="ordered locus">SGRA_3360</name>
</gene>
<dbReference type="eggNOG" id="COG2808">
    <property type="taxonomic scope" value="Bacteria"/>
</dbReference>
<proteinExistence type="predicted"/>
<name>H6L151_SAPGL</name>